<dbReference type="InterPro" id="IPR033690">
    <property type="entry name" value="Adenylat_kinase_CS"/>
</dbReference>
<feature type="region of interest" description="LID" evidence="5">
    <location>
        <begin position="147"/>
        <end position="184"/>
    </location>
</feature>
<dbReference type="FunFam" id="3.40.50.300:FF:000106">
    <property type="entry name" value="Adenylate kinase mitochondrial"/>
    <property type="match status" value="1"/>
</dbReference>
<dbReference type="PANTHER" id="PTHR23359">
    <property type="entry name" value="NUCLEOTIDE KINASE"/>
    <property type="match status" value="1"/>
</dbReference>
<evidence type="ECO:0000256" key="4">
    <source>
        <dbReference type="ARBA" id="ARBA00022777"/>
    </source>
</evidence>
<feature type="binding site" evidence="5">
    <location>
        <begin position="77"/>
        <end position="79"/>
    </location>
    <ligand>
        <name>AMP</name>
        <dbReference type="ChEBI" id="CHEBI:456215"/>
    </ligand>
</feature>
<dbReference type="EMBL" id="CP030840">
    <property type="protein sequence ID" value="AXC14203.1"/>
    <property type="molecule type" value="Genomic_DNA"/>
</dbReference>
<organism evidence="9 10">
    <name type="scientific">Acidisarcina polymorpha</name>
    <dbReference type="NCBI Taxonomy" id="2211140"/>
    <lineage>
        <taxon>Bacteria</taxon>
        <taxon>Pseudomonadati</taxon>
        <taxon>Acidobacteriota</taxon>
        <taxon>Terriglobia</taxon>
        <taxon>Terriglobales</taxon>
        <taxon>Acidobacteriaceae</taxon>
        <taxon>Acidisarcina</taxon>
    </lineage>
</organism>
<feature type="domain" description="Adenylate kinase active site lid" evidence="8">
    <location>
        <begin position="148"/>
        <end position="183"/>
    </location>
</feature>
<dbReference type="Pfam" id="PF00406">
    <property type="entry name" value="ADK"/>
    <property type="match status" value="1"/>
</dbReference>
<feature type="binding site" evidence="5">
    <location>
        <begin position="157"/>
        <end position="158"/>
    </location>
    <ligand>
        <name>ATP</name>
        <dbReference type="ChEBI" id="CHEBI:30616"/>
    </ligand>
</feature>
<keyword evidence="5" id="KW-0963">Cytoplasm</keyword>
<comment type="catalytic activity">
    <reaction evidence="5 7">
        <text>AMP + ATP = 2 ADP</text>
        <dbReference type="Rhea" id="RHEA:12973"/>
        <dbReference type="ChEBI" id="CHEBI:30616"/>
        <dbReference type="ChEBI" id="CHEBI:456215"/>
        <dbReference type="ChEBI" id="CHEBI:456216"/>
        <dbReference type="EC" id="2.7.4.3"/>
    </reaction>
</comment>
<keyword evidence="5" id="KW-0862">Zinc</keyword>
<dbReference type="SUPFAM" id="SSF52540">
    <property type="entry name" value="P-loop containing nucleoside triphosphate hydrolases"/>
    <property type="match status" value="1"/>
</dbReference>
<dbReference type="EC" id="2.7.4.3" evidence="5 7"/>
<dbReference type="Gene3D" id="3.40.50.300">
    <property type="entry name" value="P-loop containing nucleotide triphosphate hydrolases"/>
    <property type="match status" value="1"/>
</dbReference>
<dbReference type="AlphaFoldDB" id="A0A2Z5G4T1"/>
<comment type="function">
    <text evidence="5">Catalyzes the reversible transfer of the terminal phosphate group between ATP and AMP. Plays an important role in cellular energy homeostasis and in adenine nucleotide metabolism.</text>
</comment>
<dbReference type="PROSITE" id="PS00113">
    <property type="entry name" value="ADENYLATE_KINASE"/>
    <property type="match status" value="1"/>
</dbReference>
<keyword evidence="3 5" id="KW-0547">Nucleotide-binding</keyword>
<feature type="binding site" evidence="5">
    <location>
        <position position="174"/>
    </location>
    <ligand>
        <name>Zn(2+)</name>
        <dbReference type="ChEBI" id="CHEBI:29105"/>
        <note>structural</note>
    </ligand>
</feature>
<dbReference type="NCBIfam" id="TIGR01351">
    <property type="entry name" value="adk"/>
    <property type="match status" value="1"/>
</dbReference>
<evidence type="ECO:0000256" key="3">
    <source>
        <dbReference type="ARBA" id="ARBA00022741"/>
    </source>
</evidence>
<keyword evidence="5" id="KW-0479">Metal-binding</keyword>
<evidence type="ECO:0000313" key="9">
    <source>
        <dbReference type="EMBL" id="AXC14203.1"/>
    </source>
</evidence>
<dbReference type="PRINTS" id="PR00094">
    <property type="entry name" value="ADENYLTKNASE"/>
</dbReference>
<gene>
    <name evidence="5" type="primary">adk</name>
    <name evidence="9" type="ORF">ACPOL_4941</name>
</gene>
<feature type="binding site" evidence="5">
    <location>
        <position position="154"/>
    </location>
    <ligand>
        <name>Zn(2+)</name>
        <dbReference type="ChEBI" id="CHEBI:29105"/>
        <note>structural</note>
    </ligand>
</feature>
<feature type="binding site" evidence="5">
    <location>
        <position position="112"/>
    </location>
    <ligand>
        <name>AMP</name>
        <dbReference type="ChEBI" id="CHEBI:456215"/>
    </ligand>
</feature>
<feature type="region of interest" description="NMP" evidence="5">
    <location>
        <begin position="50"/>
        <end position="79"/>
    </location>
</feature>
<feature type="binding site" evidence="5">
    <location>
        <position position="148"/>
    </location>
    <ligand>
        <name>ATP</name>
        <dbReference type="ChEBI" id="CHEBI:30616"/>
    </ligand>
</feature>
<dbReference type="InterPro" id="IPR007862">
    <property type="entry name" value="Adenylate_kinase_lid-dom"/>
</dbReference>
<feature type="binding site" evidence="5">
    <location>
        <position position="181"/>
    </location>
    <ligand>
        <name>AMP</name>
        <dbReference type="ChEBI" id="CHEBI:456215"/>
    </ligand>
</feature>
<dbReference type="KEGG" id="abas:ACPOL_4941"/>
<feature type="binding site" evidence="5">
    <location>
        <position position="151"/>
    </location>
    <ligand>
        <name>Zn(2+)</name>
        <dbReference type="ChEBI" id="CHEBI:29105"/>
        <note>structural</note>
    </ligand>
</feature>
<evidence type="ECO:0000256" key="2">
    <source>
        <dbReference type="ARBA" id="ARBA00022727"/>
    </source>
</evidence>
<evidence type="ECO:0000256" key="6">
    <source>
        <dbReference type="RuleBase" id="RU003330"/>
    </source>
</evidence>
<keyword evidence="5 7" id="KW-0067">ATP-binding</keyword>
<feature type="binding site" evidence="5">
    <location>
        <begin position="30"/>
        <end position="35"/>
    </location>
    <ligand>
        <name>ATP</name>
        <dbReference type="ChEBI" id="CHEBI:30616"/>
    </ligand>
</feature>
<feature type="binding site" evidence="5">
    <location>
        <position position="192"/>
    </location>
    <ligand>
        <name>AMP</name>
        <dbReference type="ChEBI" id="CHEBI:456215"/>
    </ligand>
</feature>
<dbReference type="GO" id="GO:0008270">
    <property type="term" value="F:zinc ion binding"/>
    <property type="evidence" value="ECO:0007669"/>
    <property type="project" value="UniProtKB-UniRule"/>
</dbReference>
<dbReference type="InterPro" id="IPR006259">
    <property type="entry name" value="Adenyl_kin_sub"/>
</dbReference>
<feature type="binding site" evidence="5">
    <location>
        <position position="171"/>
    </location>
    <ligand>
        <name>Zn(2+)</name>
        <dbReference type="ChEBI" id="CHEBI:29105"/>
        <note>structural</note>
    </ligand>
</feature>
<dbReference type="HAMAP" id="MF_00235">
    <property type="entry name" value="Adenylate_kinase_Adk"/>
    <property type="match status" value="1"/>
</dbReference>
<dbReference type="GO" id="GO:0005737">
    <property type="term" value="C:cytoplasm"/>
    <property type="evidence" value="ECO:0007669"/>
    <property type="project" value="UniProtKB-SubCell"/>
</dbReference>
<keyword evidence="2 5" id="KW-0545">Nucleotide biosynthesis</keyword>
<keyword evidence="1 5" id="KW-0808">Transferase</keyword>
<sequence>MDTQLTESAVATASGTPFVPGPILLVGPPGVGKGTQAKVIMSAWHVPQISTGDLLRGNVSAGTELGLLAKQVMGRGELVSDDLVNRMVAVRLREPDCVQGFVLDGFPRTIGQAAWLDTFLERECHTLPVVAIQLKVDYTHLVRRVTGRRNCPTCGSIYNVYLQPPKTDELCDLDGTPLQRRSDDTEEVFAERLRSYEAQTEPVVAHYRAMNRLADLDGDQPVDAVTAGVLAAVKRLRGR</sequence>
<evidence type="ECO:0000259" key="8">
    <source>
        <dbReference type="Pfam" id="PF05191"/>
    </source>
</evidence>
<name>A0A2Z5G4T1_9BACT</name>
<reference evidence="9 10" key="1">
    <citation type="journal article" date="2018" name="Front. Microbiol.">
        <title>Hydrolytic Capabilities as a Key to Environmental Success: Chitinolytic and Cellulolytic Acidobacteria From Acidic Sub-arctic Soils and Boreal Peatlands.</title>
        <authorList>
            <person name="Belova S.E."/>
            <person name="Ravin N.V."/>
            <person name="Pankratov T.A."/>
            <person name="Rakitin A.L."/>
            <person name="Ivanova A.A."/>
            <person name="Beletsky A.V."/>
            <person name="Mardanov A.V."/>
            <person name="Sinninghe Damste J.S."/>
            <person name="Dedysh S.N."/>
        </authorList>
    </citation>
    <scope>NUCLEOTIDE SEQUENCE [LARGE SCALE GENOMIC DNA]</scope>
    <source>
        <strain evidence="9 10">SBC82</strain>
    </source>
</reference>
<protein>
    <recommendedName>
        <fullName evidence="5 7">Adenylate kinase</fullName>
        <shortName evidence="5">AK</shortName>
        <ecNumber evidence="5 7">2.7.4.3</ecNumber>
    </recommendedName>
    <alternativeName>
        <fullName evidence="5">ATP-AMP transphosphorylase</fullName>
    </alternativeName>
    <alternativeName>
        <fullName evidence="5">ATP:AMP phosphotransferase</fullName>
    </alternativeName>
    <alternativeName>
        <fullName evidence="5">Adenylate monophosphate kinase</fullName>
    </alternativeName>
</protein>
<comment type="domain">
    <text evidence="5">Consists of three domains, a large central CORE domain and two small peripheral domains, NMPbind and LID, which undergo movements during catalysis. The LID domain closes over the site of phosphoryl transfer upon ATP binding. Assembling and dissambling the active center during each catalytic cycle provides an effective means to prevent ATP hydrolysis. Some bacteria have evolved a zinc-coordinating structure that stabilizes the LID domain.</text>
</comment>
<evidence type="ECO:0000256" key="5">
    <source>
        <dbReference type="HAMAP-Rule" id="MF_00235"/>
    </source>
</evidence>
<dbReference type="InterPro" id="IPR000850">
    <property type="entry name" value="Adenylat/UMP-CMP_kin"/>
</dbReference>
<dbReference type="UniPathway" id="UPA00588">
    <property type="reaction ID" value="UER00649"/>
</dbReference>
<keyword evidence="10" id="KW-1185">Reference proteome</keyword>
<feature type="binding site" evidence="5">
    <location>
        <position position="56"/>
    </location>
    <ligand>
        <name>AMP</name>
        <dbReference type="ChEBI" id="CHEBI:456215"/>
    </ligand>
</feature>
<comment type="subunit">
    <text evidence="5 7">Monomer.</text>
</comment>
<comment type="subcellular location">
    <subcellularLocation>
        <location evidence="5 7">Cytoplasm</location>
    </subcellularLocation>
</comment>
<dbReference type="InterPro" id="IPR027417">
    <property type="entry name" value="P-loop_NTPase"/>
</dbReference>
<dbReference type="OrthoDB" id="9805030at2"/>
<dbReference type="RefSeq" id="WP_114209026.1">
    <property type="nucleotide sequence ID" value="NZ_CP030840.1"/>
</dbReference>
<evidence type="ECO:0000256" key="1">
    <source>
        <dbReference type="ARBA" id="ARBA00022679"/>
    </source>
</evidence>
<dbReference type="CDD" id="cd01428">
    <property type="entry name" value="ADK"/>
    <property type="match status" value="1"/>
</dbReference>
<dbReference type="NCBIfam" id="NF001381">
    <property type="entry name" value="PRK00279.1-3"/>
    <property type="match status" value="1"/>
</dbReference>
<feature type="binding site" evidence="5">
    <location>
        <begin position="105"/>
        <end position="108"/>
    </location>
    <ligand>
        <name>AMP</name>
        <dbReference type="ChEBI" id="CHEBI:456215"/>
    </ligand>
</feature>
<accession>A0A2Z5G4T1</accession>
<evidence type="ECO:0000313" key="10">
    <source>
        <dbReference type="Proteomes" id="UP000253606"/>
    </source>
</evidence>
<dbReference type="GO" id="GO:0004017">
    <property type="term" value="F:AMP kinase activity"/>
    <property type="evidence" value="ECO:0007669"/>
    <property type="project" value="UniProtKB-UniRule"/>
</dbReference>
<evidence type="ECO:0000256" key="7">
    <source>
        <dbReference type="RuleBase" id="RU003331"/>
    </source>
</evidence>
<keyword evidence="4 5" id="KW-0418">Kinase</keyword>
<dbReference type="Pfam" id="PF05191">
    <property type="entry name" value="ADK_lid"/>
    <property type="match status" value="1"/>
</dbReference>
<dbReference type="Proteomes" id="UP000253606">
    <property type="component" value="Chromosome"/>
</dbReference>
<feature type="binding site" evidence="5">
    <location>
        <position position="51"/>
    </location>
    <ligand>
        <name>AMP</name>
        <dbReference type="ChEBI" id="CHEBI:456215"/>
    </ligand>
</feature>
<proteinExistence type="inferred from homology"/>
<comment type="similarity">
    <text evidence="5 6">Belongs to the adenylate kinase family.</text>
</comment>
<dbReference type="GO" id="GO:0044209">
    <property type="term" value="P:AMP salvage"/>
    <property type="evidence" value="ECO:0007669"/>
    <property type="project" value="UniProtKB-UniRule"/>
</dbReference>
<dbReference type="GO" id="GO:0005524">
    <property type="term" value="F:ATP binding"/>
    <property type="evidence" value="ECO:0007669"/>
    <property type="project" value="UniProtKB-UniRule"/>
</dbReference>
<comment type="pathway">
    <text evidence="5">Purine metabolism; AMP biosynthesis via salvage pathway; AMP from ADP: step 1/1.</text>
</comment>
<feature type="binding site" evidence="5">
    <location>
        <position position="220"/>
    </location>
    <ligand>
        <name>ATP</name>
        <dbReference type="ChEBI" id="CHEBI:30616"/>
    </ligand>
</feature>